<organism evidence="2 3">
    <name type="scientific">Vigna unguiculata</name>
    <name type="common">Cowpea</name>
    <dbReference type="NCBI Taxonomy" id="3917"/>
    <lineage>
        <taxon>Eukaryota</taxon>
        <taxon>Viridiplantae</taxon>
        <taxon>Streptophyta</taxon>
        <taxon>Embryophyta</taxon>
        <taxon>Tracheophyta</taxon>
        <taxon>Spermatophyta</taxon>
        <taxon>Magnoliopsida</taxon>
        <taxon>eudicotyledons</taxon>
        <taxon>Gunneridae</taxon>
        <taxon>Pentapetalae</taxon>
        <taxon>rosids</taxon>
        <taxon>fabids</taxon>
        <taxon>Fabales</taxon>
        <taxon>Fabaceae</taxon>
        <taxon>Papilionoideae</taxon>
        <taxon>50 kb inversion clade</taxon>
        <taxon>NPAAA clade</taxon>
        <taxon>indigoferoid/millettioid clade</taxon>
        <taxon>Phaseoleae</taxon>
        <taxon>Vigna</taxon>
    </lineage>
</organism>
<reference evidence="2 3" key="1">
    <citation type="submission" date="2019-04" db="EMBL/GenBank/DDBJ databases">
        <title>An improved genome assembly and genetic linkage map for asparagus bean, Vigna unguiculata ssp. sesquipedialis.</title>
        <authorList>
            <person name="Xia Q."/>
            <person name="Zhang R."/>
            <person name="Dong Y."/>
        </authorList>
    </citation>
    <scope>NUCLEOTIDE SEQUENCE [LARGE SCALE GENOMIC DNA]</scope>
    <source>
        <tissue evidence="2">Leaf</tissue>
    </source>
</reference>
<evidence type="ECO:0000256" key="1">
    <source>
        <dbReference type="SAM" id="MobiDB-lite"/>
    </source>
</evidence>
<dbReference type="Proteomes" id="UP000501690">
    <property type="component" value="Linkage Group LG4"/>
</dbReference>
<name>A0A4D6LM67_VIGUN</name>
<accession>A0A4D6LM67</accession>
<gene>
    <name evidence="2" type="ORF">DEO72_LG4g841</name>
</gene>
<evidence type="ECO:0000313" key="2">
    <source>
        <dbReference type="EMBL" id="QCD89889.1"/>
    </source>
</evidence>
<evidence type="ECO:0000313" key="3">
    <source>
        <dbReference type="Proteomes" id="UP000501690"/>
    </source>
</evidence>
<feature type="region of interest" description="Disordered" evidence="1">
    <location>
        <begin position="1"/>
        <end position="29"/>
    </location>
</feature>
<sequence>MVRTSFSSAPRPVQGSRILKGPCSEGGRSEARHFSDSLVCLSLTDEVDTSIIAPFIQEALDGLEFAKGLANSKWGPLLLFKKL</sequence>
<protein>
    <submittedName>
        <fullName evidence="2">Uncharacterized protein</fullName>
    </submittedName>
</protein>
<proteinExistence type="predicted"/>
<dbReference type="EMBL" id="CP039348">
    <property type="protein sequence ID" value="QCD89889.1"/>
    <property type="molecule type" value="Genomic_DNA"/>
</dbReference>
<keyword evidence="3" id="KW-1185">Reference proteome</keyword>
<dbReference type="AlphaFoldDB" id="A0A4D6LM67"/>